<dbReference type="STRING" id="234267.Acid_1256"/>
<dbReference type="EMBL" id="CP000473">
    <property type="protein sequence ID" value="ABJ82250.1"/>
    <property type="molecule type" value="Genomic_DNA"/>
</dbReference>
<dbReference type="KEGG" id="sus:Acid_1256"/>
<feature type="region of interest" description="Disordered" evidence="1">
    <location>
        <begin position="159"/>
        <end position="182"/>
    </location>
</feature>
<sequence>MATPAQLTANRANARLSTGPRSAEGRASSSRNSLKFGLTAKAAIIPGEDPAALEGLTAQYLEEFDPVGSVEEHLVQALIRAVWMQQRCDRIEAAYLNARVAALPEGTGHALGVAVIEDAAQGDVLHKIFRRRQAAEREWNRALDSLTRMQGQRFADETEAEATLSPAPPAVNRVRFTDPPQLPVRPAAELPVNLALRL</sequence>
<accession>Q029M6</accession>
<dbReference type="eggNOG" id="ENOG5033ACQ">
    <property type="taxonomic scope" value="Bacteria"/>
</dbReference>
<gene>
    <name evidence="2" type="ordered locus">Acid_1256</name>
</gene>
<reference evidence="2" key="1">
    <citation type="submission" date="2006-10" db="EMBL/GenBank/DDBJ databases">
        <title>Complete sequence of Solibacter usitatus Ellin6076.</title>
        <authorList>
            <consortium name="US DOE Joint Genome Institute"/>
            <person name="Copeland A."/>
            <person name="Lucas S."/>
            <person name="Lapidus A."/>
            <person name="Barry K."/>
            <person name="Detter J.C."/>
            <person name="Glavina del Rio T."/>
            <person name="Hammon N."/>
            <person name="Israni S."/>
            <person name="Dalin E."/>
            <person name="Tice H."/>
            <person name="Pitluck S."/>
            <person name="Thompson L.S."/>
            <person name="Brettin T."/>
            <person name="Bruce D."/>
            <person name="Han C."/>
            <person name="Tapia R."/>
            <person name="Gilna P."/>
            <person name="Schmutz J."/>
            <person name="Larimer F."/>
            <person name="Land M."/>
            <person name="Hauser L."/>
            <person name="Kyrpides N."/>
            <person name="Mikhailova N."/>
            <person name="Janssen P.H."/>
            <person name="Kuske C.R."/>
            <person name="Richardson P."/>
        </authorList>
    </citation>
    <scope>NUCLEOTIDE SEQUENCE</scope>
    <source>
        <strain evidence="2">Ellin6076</strain>
    </source>
</reference>
<dbReference type="InParanoid" id="Q029M6"/>
<feature type="region of interest" description="Disordered" evidence="1">
    <location>
        <begin position="1"/>
        <end position="30"/>
    </location>
</feature>
<proteinExistence type="predicted"/>
<name>Q029M6_SOLUE</name>
<protein>
    <submittedName>
        <fullName evidence="2">Uncharacterized protein</fullName>
    </submittedName>
</protein>
<evidence type="ECO:0000256" key="1">
    <source>
        <dbReference type="SAM" id="MobiDB-lite"/>
    </source>
</evidence>
<dbReference type="AlphaFoldDB" id="Q029M6"/>
<dbReference type="HOGENOM" id="CLU_1377347_0_0_0"/>
<evidence type="ECO:0000313" key="2">
    <source>
        <dbReference type="EMBL" id="ABJ82250.1"/>
    </source>
</evidence>
<dbReference type="OrthoDB" id="69722at2"/>
<organism evidence="2">
    <name type="scientific">Solibacter usitatus (strain Ellin6076)</name>
    <dbReference type="NCBI Taxonomy" id="234267"/>
    <lineage>
        <taxon>Bacteria</taxon>
        <taxon>Pseudomonadati</taxon>
        <taxon>Acidobacteriota</taxon>
        <taxon>Terriglobia</taxon>
        <taxon>Bryobacterales</taxon>
        <taxon>Solibacteraceae</taxon>
        <taxon>Candidatus Solibacter</taxon>
    </lineage>
</organism>
<feature type="compositionally biased region" description="Polar residues" evidence="1">
    <location>
        <begin position="1"/>
        <end position="20"/>
    </location>
</feature>